<feature type="transmembrane region" description="Helical" evidence="1">
    <location>
        <begin position="109"/>
        <end position="130"/>
    </location>
</feature>
<reference evidence="3" key="1">
    <citation type="submission" date="2017-04" db="EMBL/GenBank/DDBJ databases">
        <authorList>
            <person name="Varghese N."/>
            <person name="Submissions S."/>
        </authorList>
    </citation>
    <scope>NUCLEOTIDE SEQUENCE [LARGE SCALE GENOMIC DNA]</scope>
    <source>
        <strain evidence="3">RKEM611</strain>
    </source>
</reference>
<proteinExistence type="predicted"/>
<feature type="transmembrane region" description="Helical" evidence="1">
    <location>
        <begin position="150"/>
        <end position="171"/>
    </location>
</feature>
<keyword evidence="1" id="KW-0812">Transmembrane</keyword>
<keyword evidence="1" id="KW-0472">Membrane</keyword>
<sequence>MSGLEWNDELKLELLRLKAEINPQSLKVLSKGIGIGNIKSVKANNPIFEEETKRHMRVAKATVSNSQRPSYTMPLKPSEQAPIPTPRYIEQAANIQKGRGFRLFFQSHLLDILFILFSITVGVLFLGIIFDRQHLSAGHWDQWFPLRLVEGVSLVSAAAIVYGLFGIYFLFFRLAMGMTLGESMFFPPKKVEKKPSGWAG</sequence>
<gene>
    <name evidence="2" type="ORF">SAMN06296036_102120</name>
</gene>
<evidence type="ECO:0000256" key="1">
    <source>
        <dbReference type="SAM" id="Phobius"/>
    </source>
</evidence>
<dbReference type="AlphaFoldDB" id="A0A1Y6BAS8"/>
<keyword evidence="3" id="KW-1185">Reference proteome</keyword>
<keyword evidence="1" id="KW-1133">Transmembrane helix</keyword>
<dbReference type="STRING" id="1513793.SAMN06296036_102120"/>
<dbReference type="Proteomes" id="UP000192907">
    <property type="component" value="Unassembled WGS sequence"/>
</dbReference>
<evidence type="ECO:0000313" key="3">
    <source>
        <dbReference type="Proteomes" id="UP000192907"/>
    </source>
</evidence>
<name>A0A1Y6BAS8_9BACT</name>
<accession>A0A1Y6BAS8</accession>
<evidence type="ECO:0000313" key="2">
    <source>
        <dbReference type="EMBL" id="SME94485.1"/>
    </source>
</evidence>
<organism evidence="2 3">
    <name type="scientific">Pseudobacteriovorax antillogorgiicola</name>
    <dbReference type="NCBI Taxonomy" id="1513793"/>
    <lineage>
        <taxon>Bacteria</taxon>
        <taxon>Pseudomonadati</taxon>
        <taxon>Bdellovibrionota</taxon>
        <taxon>Oligoflexia</taxon>
        <taxon>Oligoflexales</taxon>
        <taxon>Pseudobacteriovoracaceae</taxon>
        <taxon>Pseudobacteriovorax</taxon>
    </lineage>
</organism>
<dbReference type="RefSeq" id="WP_132315520.1">
    <property type="nucleotide sequence ID" value="NZ_FWZT01000002.1"/>
</dbReference>
<protein>
    <submittedName>
        <fullName evidence="2">Uncharacterized protein</fullName>
    </submittedName>
</protein>
<dbReference type="EMBL" id="FWZT01000002">
    <property type="protein sequence ID" value="SME94485.1"/>
    <property type="molecule type" value="Genomic_DNA"/>
</dbReference>